<protein>
    <submittedName>
        <fullName evidence="1">Uncharacterized protein</fullName>
    </submittedName>
</protein>
<gene>
    <name evidence="1" type="ordered locus">PMT_2878</name>
</gene>
<dbReference type="EMBL" id="BX548175">
    <property type="protein sequence ID" value="CAX32397.1"/>
    <property type="molecule type" value="Genomic_DNA"/>
</dbReference>
<proteinExistence type="predicted"/>
<organism evidence="1 2">
    <name type="scientific">Prochlorococcus marinus (strain MIT 9313)</name>
    <dbReference type="NCBI Taxonomy" id="74547"/>
    <lineage>
        <taxon>Bacteria</taxon>
        <taxon>Bacillati</taxon>
        <taxon>Cyanobacteriota</taxon>
        <taxon>Cyanophyceae</taxon>
        <taxon>Synechococcales</taxon>
        <taxon>Prochlorococcaceae</taxon>
        <taxon>Prochlorococcus</taxon>
    </lineage>
</organism>
<evidence type="ECO:0000313" key="2">
    <source>
        <dbReference type="Proteomes" id="UP000001423"/>
    </source>
</evidence>
<sequence>MLFLWMSDADTGNTIVMGNASTGEIYEPKGLSPEWRADPKISNKFKTNVCQL</sequence>
<accession>B9ESP8</accession>
<keyword evidence="2" id="KW-1185">Reference proteome</keyword>
<dbReference type="KEGG" id="pmt:PMT_2878"/>
<dbReference type="AlphaFoldDB" id="B9ESP8"/>
<evidence type="ECO:0000313" key="1">
    <source>
        <dbReference type="EMBL" id="CAX32397.1"/>
    </source>
</evidence>
<reference evidence="1 2" key="1">
    <citation type="journal article" date="2003" name="Nature">
        <title>Genome divergence in two Prochlorococcus ecotypes reflects oceanic niche differentiation.</title>
        <authorList>
            <person name="Rocap G."/>
            <person name="Larimer F.W."/>
            <person name="Lamerdin J.E."/>
            <person name="Malfatti S."/>
            <person name="Chain P."/>
            <person name="Ahlgren N.A."/>
            <person name="Arellano A."/>
            <person name="Coleman M."/>
            <person name="Hauser L."/>
            <person name="Hess W.R."/>
            <person name="Johnson Z.I."/>
            <person name="Land M.L."/>
            <person name="Lindell D."/>
            <person name="Post A.F."/>
            <person name="Regala W."/>
            <person name="Shah M."/>
            <person name="Shaw S.L."/>
            <person name="Steglich C."/>
            <person name="Sullivan M.B."/>
            <person name="Ting C.S."/>
            <person name="Tolonen A."/>
            <person name="Webb E.A."/>
            <person name="Zinser E.R."/>
            <person name="Chisholm S.W."/>
        </authorList>
    </citation>
    <scope>NUCLEOTIDE SEQUENCE [LARGE SCALE GENOMIC DNA]</scope>
    <source>
        <strain evidence="2">MIT 9313</strain>
    </source>
</reference>
<dbReference type="Proteomes" id="UP000001423">
    <property type="component" value="Chromosome"/>
</dbReference>
<name>B9ESP8_PROMM</name>
<dbReference type="HOGENOM" id="CLU_3083550_0_0_3"/>